<evidence type="ECO:0000313" key="4">
    <source>
        <dbReference type="WormBase" id="Bm9807"/>
    </source>
</evidence>
<evidence type="ECO:0000256" key="2">
    <source>
        <dbReference type="SAM" id="SignalP"/>
    </source>
</evidence>
<evidence type="ECO:0000313" key="3">
    <source>
        <dbReference type="EMBL" id="CDP95529.1"/>
    </source>
</evidence>
<organism evidence="3">
    <name type="scientific">Brugia malayi</name>
    <name type="common">Filarial nematode worm</name>
    <dbReference type="NCBI Taxonomy" id="6279"/>
    <lineage>
        <taxon>Eukaryota</taxon>
        <taxon>Metazoa</taxon>
        <taxon>Ecdysozoa</taxon>
        <taxon>Nematoda</taxon>
        <taxon>Chromadorea</taxon>
        <taxon>Rhabditida</taxon>
        <taxon>Spirurina</taxon>
        <taxon>Spiruromorpha</taxon>
        <taxon>Filarioidea</taxon>
        <taxon>Onchocercidae</taxon>
        <taxon>Brugia</taxon>
    </lineage>
</organism>
<evidence type="ECO:0000256" key="1">
    <source>
        <dbReference type="SAM" id="Phobius"/>
    </source>
</evidence>
<reference evidence="3" key="2">
    <citation type="submission" date="2012-12" db="EMBL/GenBank/DDBJ databases">
        <authorList>
            <person name="Gao Y.W."/>
            <person name="Fan S.T."/>
            <person name="Sun H.T."/>
            <person name="Wang Z."/>
            <person name="Gao X.L."/>
            <person name="Li Y.G."/>
            <person name="Wang T.C."/>
            <person name="Zhang K."/>
            <person name="Xu W.W."/>
            <person name="Yu Z.J."/>
            <person name="Xia X.Z."/>
        </authorList>
    </citation>
    <scope>NUCLEOTIDE SEQUENCE</scope>
    <source>
        <strain evidence="3">FR3</strain>
    </source>
</reference>
<feature type="signal peptide" evidence="2">
    <location>
        <begin position="1"/>
        <end position="25"/>
    </location>
</feature>
<dbReference type="KEGG" id="bmy:BM_BM9807"/>
<sequence length="182" mass="20354">MMWLKTNSIVAICLIIGLNAKEVNANIEKHMRAGQLNTKDLKTIRIVKQISAERMRDQYRRNSGSILDEQLKWLDTSEMYNMGRIAMLLKEKNIFDETLIPAPSKKASTSRLCGTKLVEAIIKLCNGCVKPVGGKAVSAKRCKLNLTSLFAIFVSTLQSVVIDIHVISTLLSKAMNEQTMNK</sequence>
<keyword evidence="1" id="KW-0812">Transmembrane</keyword>
<gene>
    <name evidence="3 4" type="ORF">Bm9807</name>
    <name evidence="3" type="ORF">BM_Bm9807</name>
</gene>
<feature type="chain" id="PRO_5009779343" evidence="2">
    <location>
        <begin position="26"/>
        <end position="182"/>
    </location>
</feature>
<dbReference type="WormBase" id="Bm9807">
    <property type="protein sequence ID" value="BM40027"/>
    <property type="gene ID" value="WBGene00230068"/>
</dbReference>
<proteinExistence type="predicted"/>
<dbReference type="GeneID" id="6104238"/>
<name>A0A0J9XTK5_BRUMA</name>
<keyword evidence="2" id="KW-0732">Signal</keyword>
<accession>A0A0J9XTK5</accession>
<dbReference type="EMBL" id="LN856944">
    <property type="protein sequence ID" value="CDP95529.1"/>
    <property type="molecule type" value="Genomic_DNA"/>
</dbReference>
<keyword evidence="1" id="KW-1133">Transmembrane helix</keyword>
<dbReference type="AlphaFoldDB" id="A0A0J9XTK5"/>
<reference evidence="3" key="1">
    <citation type="journal article" date="2007" name="Science">
        <title>Draft genome of the filarial nematode parasite Brugia malayi.</title>
        <authorList>
            <person name="Ghedin E."/>
            <person name="Wang S."/>
            <person name="Spiro D."/>
            <person name="Caler E."/>
            <person name="Zhao Q."/>
            <person name="Crabtree J."/>
            <person name="Allen J.E."/>
            <person name="Delcher A.L."/>
            <person name="Guiliano D.B."/>
            <person name="Miranda-Saavedra D."/>
            <person name="Angiuoli S.V."/>
            <person name="Creasy T."/>
            <person name="Amedeo P."/>
            <person name="Haas B."/>
            <person name="El-Sayed N.M."/>
            <person name="Wortman J.R."/>
            <person name="Feldblyum T."/>
            <person name="Tallon L."/>
            <person name="Schatz M."/>
            <person name="Shumway M."/>
            <person name="Koo H."/>
            <person name="Salzberg S.L."/>
            <person name="Schobel S."/>
            <person name="Pertea M."/>
            <person name="Pop M."/>
            <person name="White O."/>
            <person name="Barton G.J."/>
            <person name="Carlow C.K."/>
            <person name="Crawford M.J."/>
            <person name="Daub J."/>
            <person name="Dimmic M.W."/>
            <person name="Estes C.F."/>
            <person name="Foster J.M."/>
            <person name="Ganatra M."/>
            <person name="Gregory W.F."/>
            <person name="Johnson N.M."/>
            <person name="Jin J."/>
            <person name="Komuniecki R."/>
            <person name="Korf I."/>
            <person name="Kumar S."/>
            <person name="Laney S."/>
            <person name="Li B.W."/>
            <person name="Li W."/>
            <person name="Lindblom T.H."/>
            <person name="Lustigman S."/>
            <person name="Ma D."/>
            <person name="Maina C.V."/>
            <person name="Martin D.M."/>
            <person name="McCarter J.P."/>
            <person name="McReynolds L."/>
            <person name="Mitreva M."/>
            <person name="Nutman T.B."/>
            <person name="Parkinson J."/>
            <person name="Peregrin-Alvarez J.M."/>
            <person name="Poole C."/>
            <person name="Ren Q."/>
            <person name="Saunders L."/>
            <person name="Sluder A.E."/>
            <person name="Smith K."/>
            <person name="Stanke M."/>
            <person name="Unnasch T.R."/>
            <person name="Ware J."/>
            <person name="Wei A.D."/>
            <person name="Weil G."/>
            <person name="Williams D.J."/>
            <person name="Zhang Y."/>
            <person name="Williams S.A."/>
            <person name="Fraser-Liggett C."/>
            <person name="Slatko B."/>
            <person name="Blaxter M.L."/>
            <person name="Scott A.L."/>
        </authorList>
    </citation>
    <scope>NUCLEOTIDE SEQUENCE</scope>
    <source>
        <strain evidence="3">FR3</strain>
    </source>
</reference>
<dbReference type="CTD" id="6104238"/>
<feature type="transmembrane region" description="Helical" evidence="1">
    <location>
        <begin position="149"/>
        <end position="172"/>
    </location>
</feature>
<dbReference type="OMA" id="ANIEKHM"/>
<dbReference type="RefSeq" id="XP_001900815.2">
    <property type="nucleotide sequence ID" value="XM_001900780.2"/>
</dbReference>
<protein>
    <submittedName>
        <fullName evidence="3">Bm9807</fullName>
    </submittedName>
</protein>
<keyword evidence="1" id="KW-0472">Membrane</keyword>
<dbReference type="OrthoDB" id="5846338at2759"/>